<dbReference type="Proteomes" id="UP000321039">
    <property type="component" value="Unassembled WGS sequence"/>
</dbReference>
<evidence type="ECO:0000256" key="2">
    <source>
        <dbReference type="ARBA" id="ARBA00022448"/>
    </source>
</evidence>
<keyword evidence="10 11" id="KW-0998">Cell outer membrane</keyword>
<keyword evidence="8 12" id="KW-0798">TonB box</keyword>
<keyword evidence="6" id="KW-0408">Iron</keyword>
<evidence type="ECO:0000256" key="9">
    <source>
        <dbReference type="ARBA" id="ARBA00023136"/>
    </source>
</evidence>
<evidence type="ECO:0000256" key="6">
    <source>
        <dbReference type="ARBA" id="ARBA00023004"/>
    </source>
</evidence>
<evidence type="ECO:0000256" key="8">
    <source>
        <dbReference type="ARBA" id="ARBA00023077"/>
    </source>
</evidence>
<reference evidence="16 17" key="1">
    <citation type="submission" date="2019-08" db="EMBL/GenBank/DDBJ databases">
        <title>Parahaliea maris sp. nov., isolated from the surface seawater.</title>
        <authorList>
            <person name="Liu Y."/>
        </authorList>
    </citation>
    <scope>NUCLEOTIDE SEQUENCE [LARGE SCALE GENOMIC DNA]</scope>
    <source>
        <strain evidence="16 17">HSLHS9</strain>
    </source>
</reference>
<dbReference type="InterPro" id="IPR036942">
    <property type="entry name" value="Beta-barrel_TonB_sf"/>
</dbReference>
<dbReference type="InterPro" id="IPR012910">
    <property type="entry name" value="Plug_dom"/>
</dbReference>
<dbReference type="EMBL" id="VRZA01000008">
    <property type="protein sequence ID" value="TXS90237.1"/>
    <property type="molecule type" value="Genomic_DNA"/>
</dbReference>
<dbReference type="InterPro" id="IPR000531">
    <property type="entry name" value="Beta-barrel_TonB"/>
</dbReference>
<evidence type="ECO:0000256" key="4">
    <source>
        <dbReference type="ARBA" id="ARBA00022496"/>
    </source>
</evidence>
<keyword evidence="5 11" id="KW-0812">Transmembrane</keyword>
<dbReference type="PROSITE" id="PS52016">
    <property type="entry name" value="TONB_DEPENDENT_REC_3"/>
    <property type="match status" value="1"/>
</dbReference>
<feature type="domain" description="TonB-dependent receptor-like beta-barrel" evidence="14">
    <location>
        <begin position="276"/>
        <end position="692"/>
    </location>
</feature>
<dbReference type="Gene3D" id="2.40.170.20">
    <property type="entry name" value="TonB-dependent receptor, beta-barrel domain"/>
    <property type="match status" value="1"/>
</dbReference>
<dbReference type="PANTHER" id="PTHR32552:SF81">
    <property type="entry name" value="TONB-DEPENDENT OUTER MEMBRANE RECEPTOR"/>
    <property type="match status" value="1"/>
</dbReference>
<keyword evidence="16" id="KW-0675">Receptor</keyword>
<keyword evidence="13" id="KW-0732">Signal</keyword>
<dbReference type="InterPro" id="IPR039426">
    <property type="entry name" value="TonB-dep_rcpt-like"/>
</dbReference>
<keyword evidence="9 11" id="KW-0472">Membrane</keyword>
<keyword evidence="17" id="KW-1185">Reference proteome</keyword>
<dbReference type="GO" id="GO:0006826">
    <property type="term" value="P:iron ion transport"/>
    <property type="evidence" value="ECO:0007669"/>
    <property type="project" value="UniProtKB-KW"/>
</dbReference>
<evidence type="ECO:0000256" key="11">
    <source>
        <dbReference type="PROSITE-ProRule" id="PRU01360"/>
    </source>
</evidence>
<proteinExistence type="inferred from homology"/>
<keyword evidence="7" id="KW-0406">Ion transport</keyword>
<dbReference type="PANTHER" id="PTHR32552">
    <property type="entry name" value="FERRICHROME IRON RECEPTOR-RELATED"/>
    <property type="match status" value="1"/>
</dbReference>
<feature type="signal peptide" evidence="13">
    <location>
        <begin position="1"/>
        <end position="35"/>
    </location>
</feature>
<dbReference type="SUPFAM" id="SSF56935">
    <property type="entry name" value="Porins"/>
    <property type="match status" value="1"/>
</dbReference>
<comment type="caution">
    <text evidence="16">The sequence shown here is derived from an EMBL/GenBank/DDBJ whole genome shotgun (WGS) entry which is preliminary data.</text>
</comment>
<evidence type="ECO:0000256" key="1">
    <source>
        <dbReference type="ARBA" id="ARBA00004571"/>
    </source>
</evidence>
<comment type="subcellular location">
    <subcellularLocation>
        <location evidence="1 11">Cell outer membrane</location>
        <topology evidence="1 11">Multi-pass membrane protein</topology>
    </subcellularLocation>
</comment>
<feature type="domain" description="TonB-dependent receptor plug" evidence="15">
    <location>
        <begin position="56"/>
        <end position="161"/>
    </location>
</feature>
<dbReference type="RefSeq" id="WP_148069952.1">
    <property type="nucleotide sequence ID" value="NZ_VRZA01000008.1"/>
</dbReference>
<evidence type="ECO:0000256" key="7">
    <source>
        <dbReference type="ARBA" id="ARBA00023065"/>
    </source>
</evidence>
<comment type="similarity">
    <text evidence="11 12">Belongs to the TonB-dependent receptor family.</text>
</comment>
<dbReference type="Pfam" id="PF07715">
    <property type="entry name" value="Plug"/>
    <property type="match status" value="1"/>
</dbReference>
<gene>
    <name evidence="16" type="ORF">FV139_18425</name>
</gene>
<evidence type="ECO:0000259" key="14">
    <source>
        <dbReference type="Pfam" id="PF00593"/>
    </source>
</evidence>
<sequence>MHIHNESAAFPPARNTLLTLAVSAAVLQFSPFAAAEPDTGLLEEVVVTAERRTGDVQDIPIAMTAMTADQLRKKSILRMEDLQYAAPSLSINDAAITQSVNIRGIGLASGDPNATNGVGLYIDGLFQPPIVNTLSFYDLSDVQVLRGPQGTFSGANSTGGAVMLNSRRPEIGADLNGYIQVGAGNYSSTEAQGAVGGSLGDTLAVRAAFNWRDRDSFYDDIGPANSDAGSLDEFRGRLGVLWRPIDSLDLYLKYESSDKDTGGYPTRPMDTSSFAFARTADVRDLSFNADPKHEESDDTLLLDVTYTFDNDIAVNFLAGRQEKEIDVVYDYDSTAALPLRQTQVIAEDQDSFEVTVVSPTDSDLQWVTGYYYQNNEIDVNLQTPGPLILIGIEKETTGLFGQVGYNFTDDLQVEFGLRKVWFEAGGLPGSGGYFGPISAGPAFPINGDYEDDDLVGKLSVNWTRGDHLIYGSVARGWKPGGYNNPNPSDNFAPEEVLSYELGWKATLLDGAVRTAFAVFYSDYENFQFDTIDITSGGSGIKNVADADLMGAEFSIDAQLGGFLFDAAIAYVDTELGASTFVDERQSGNPNLPQCSNGAQPPQCFDYTPFIVDSAGGSMLNAPELTYTLGVEYTFDVFNGATLTPRLNYGYVDEQWVNLAYQDVDLLDSRGLLSALLTLQTDKWRVQAYGRNLTDKEYVSGQYLSIASGGVEFYGAPREYGVNFSYDF</sequence>
<dbReference type="GO" id="GO:0009279">
    <property type="term" value="C:cell outer membrane"/>
    <property type="evidence" value="ECO:0007669"/>
    <property type="project" value="UniProtKB-SubCell"/>
</dbReference>
<organism evidence="16 17">
    <name type="scientific">Parahaliea maris</name>
    <dbReference type="NCBI Taxonomy" id="2716870"/>
    <lineage>
        <taxon>Bacteria</taxon>
        <taxon>Pseudomonadati</taxon>
        <taxon>Pseudomonadota</taxon>
        <taxon>Gammaproteobacteria</taxon>
        <taxon>Cellvibrionales</taxon>
        <taxon>Halieaceae</taxon>
        <taxon>Parahaliea</taxon>
    </lineage>
</organism>
<evidence type="ECO:0000256" key="5">
    <source>
        <dbReference type="ARBA" id="ARBA00022692"/>
    </source>
</evidence>
<evidence type="ECO:0000256" key="10">
    <source>
        <dbReference type="ARBA" id="ARBA00023237"/>
    </source>
</evidence>
<keyword evidence="3 11" id="KW-1134">Transmembrane beta strand</keyword>
<keyword evidence="4" id="KW-0410">Iron transport</keyword>
<dbReference type="Pfam" id="PF00593">
    <property type="entry name" value="TonB_dep_Rec_b-barrel"/>
    <property type="match status" value="1"/>
</dbReference>
<evidence type="ECO:0000259" key="15">
    <source>
        <dbReference type="Pfam" id="PF07715"/>
    </source>
</evidence>
<accession>A0A5C8ZRV3</accession>
<evidence type="ECO:0000256" key="3">
    <source>
        <dbReference type="ARBA" id="ARBA00022452"/>
    </source>
</evidence>
<evidence type="ECO:0000256" key="12">
    <source>
        <dbReference type="RuleBase" id="RU003357"/>
    </source>
</evidence>
<feature type="chain" id="PRO_5022763611" evidence="13">
    <location>
        <begin position="36"/>
        <end position="727"/>
    </location>
</feature>
<dbReference type="AlphaFoldDB" id="A0A5C8ZRV3"/>
<evidence type="ECO:0000256" key="13">
    <source>
        <dbReference type="SAM" id="SignalP"/>
    </source>
</evidence>
<name>A0A5C8ZRV3_9GAMM</name>
<keyword evidence="2 11" id="KW-0813">Transport</keyword>
<protein>
    <submittedName>
        <fullName evidence="16">TonB-dependent receptor</fullName>
    </submittedName>
</protein>
<evidence type="ECO:0000313" key="17">
    <source>
        <dbReference type="Proteomes" id="UP000321039"/>
    </source>
</evidence>
<evidence type="ECO:0000313" key="16">
    <source>
        <dbReference type="EMBL" id="TXS90237.1"/>
    </source>
</evidence>